<comment type="domain">
    <text evidence="9">The J domain is necessary and sufficient to stimulate DnaK ATPase activity. Zinc center 1 plays an important role in the autonomous, DnaK-independent chaperone activity of DnaJ. Zinc center 2 is essential for interaction with DnaK and for DnaJ activity.</text>
</comment>
<dbReference type="CDD" id="cd10747">
    <property type="entry name" value="DnaJ_C"/>
    <property type="match status" value="1"/>
</dbReference>
<dbReference type="Proteomes" id="UP000285740">
    <property type="component" value="Unassembled WGS sequence"/>
</dbReference>
<dbReference type="InterPro" id="IPR012724">
    <property type="entry name" value="DnaJ"/>
</dbReference>
<dbReference type="CDD" id="cd06257">
    <property type="entry name" value="DnaJ"/>
    <property type="match status" value="1"/>
</dbReference>
<evidence type="ECO:0000313" key="19">
    <source>
        <dbReference type="Proteomes" id="UP000284598"/>
    </source>
</evidence>
<feature type="repeat" description="CXXCXGXG motif" evidence="9">
    <location>
        <begin position="210"/>
        <end position="217"/>
    </location>
</feature>
<evidence type="ECO:0000313" key="14">
    <source>
        <dbReference type="EMBL" id="RHA52687.1"/>
    </source>
</evidence>
<dbReference type="PANTHER" id="PTHR43096">
    <property type="entry name" value="DNAJ HOMOLOG 1, MITOCHONDRIAL-RELATED"/>
    <property type="match status" value="1"/>
</dbReference>
<feature type="repeat" description="CXXCXGXG motif" evidence="9">
    <location>
        <begin position="170"/>
        <end position="177"/>
    </location>
</feature>
<dbReference type="Proteomes" id="UP000283314">
    <property type="component" value="Unassembled WGS sequence"/>
</dbReference>
<feature type="binding site" evidence="9">
    <location>
        <position position="210"/>
    </location>
    <ligand>
        <name>Zn(2+)</name>
        <dbReference type="ChEBI" id="CHEBI:29105"/>
        <label>1</label>
    </ligand>
</feature>
<evidence type="ECO:0000313" key="16">
    <source>
        <dbReference type="EMBL" id="RHF86957.1"/>
    </source>
</evidence>
<evidence type="ECO:0000256" key="8">
    <source>
        <dbReference type="ARBA" id="ARBA00023186"/>
    </source>
</evidence>
<keyword evidence="5 9" id="KW-0863">Zinc-finger</keyword>
<comment type="function">
    <text evidence="9">Participates actively in the response to hyperosmotic and heat shock by preventing the aggregation of stress-denatured proteins and by disaggregating proteins, also in an autonomous, DnaK-independent fashion. Unfolded proteins bind initially to DnaJ; upon interaction with the DnaJ-bound protein, DnaK hydrolyzes its bound ATP, resulting in the formation of a stable complex. GrpE releases ADP from DnaK; ATP binding to DnaK triggers the release of the substrate protein, thus completing the reaction cycle. Several rounds of ATP-dependent interactions between DnaJ, DnaK and GrpE are required for fully efficient folding. Also involved, together with DnaK and GrpE, in the DNA replication of plasmids through activation of initiation proteins.</text>
</comment>
<dbReference type="InterPro" id="IPR008971">
    <property type="entry name" value="HSP40/DnaJ_pept-bd"/>
</dbReference>
<keyword evidence="1 9" id="KW-0963">Cytoplasm</keyword>
<comment type="caution">
    <text evidence="13">The sequence shown here is derived from an EMBL/GenBank/DDBJ whole genome shotgun (WGS) entry which is preliminary data.</text>
</comment>
<dbReference type="Gene3D" id="2.60.260.20">
    <property type="entry name" value="Urease metallochaperone UreE, N-terminal domain"/>
    <property type="match status" value="2"/>
</dbReference>
<comment type="similarity">
    <text evidence="9">Belongs to the DnaJ family.</text>
</comment>
<dbReference type="Gene3D" id="6.20.20.10">
    <property type="match status" value="2"/>
</dbReference>
<dbReference type="GO" id="GO:0009408">
    <property type="term" value="P:response to heat"/>
    <property type="evidence" value="ECO:0007669"/>
    <property type="project" value="InterPro"/>
</dbReference>
<evidence type="ECO:0000256" key="5">
    <source>
        <dbReference type="ARBA" id="ARBA00022771"/>
    </source>
</evidence>
<accession>A0A413R8R3</accession>
<comment type="subunit">
    <text evidence="9">Homodimer.</text>
</comment>
<dbReference type="NCBIfam" id="TIGR02349">
    <property type="entry name" value="DnaJ_bact"/>
    <property type="match status" value="1"/>
</dbReference>
<evidence type="ECO:0000313" key="13">
    <source>
        <dbReference type="EMBL" id="RHA18681.1"/>
    </source>
</evidence>
<evidence type="ECO:0000313" key="22">
    <source>
        <dbReference type="Proteomes" id="UP000286186"/>
    </source>
</evidence>
<feature type="binding site" evidence="9">
    <location>
        <position position="196"/>
    </location>
    <ligand>
        <name>Zn(2+)</name>
        <dbReference type="ChEBI" id="CHEBI:29105"/>
        <label>2</label>
    </ligand>
</feature>
<evidence type="ECO:0000313" key="18">
    <source>
        <dbReference type="Proteomes" id="UP000283314"/>
    </source>
</evidence>
<dbReference type="InterPro" id="IPR018253">
    <property type="entry name" value="DnaJ_domain_CS"/>
</dbReference>
<evidence type="ECO:0000256" key="4">
    <source>
        <dbReference type="ARBA" id="ARBA00022737"/>
    </source>
</evidence>
<dbReference type="Proteomes" id="UP000284779">
    <property type="component" value="Unassembled WGS sequence"/>
</dbReference>
<feature type="repeat" description="CXXCXGXG motif" evidence="9">
    <location>
        <begin position="153"/>
        <end position="160"/>
    </location>
</feature>
<protein>
    <recommendedName>
        <fullName evidence="9">Chaperone protein DnaJ</fullName>
    </recommendedName>
</protein>
<evidence type="ECO:0000259" key="11">
    <source>
        <dbReference type="PROSITE" id="PS50076"/>
    </source>
</evidence>
<comment type="cofactor">
    <cofactor evidence="9">
        <name>Zn(2+)</name>
        <dbReference type="ChEBI" id="CHEBI:29105"/>
    </cofactor>
    <text evidence="9">Binds 2 Zn(2+) ions per monomer.</text>
</comment>
<dbReference type="Pfam" id="PF01556">
    <property type="entry name" value="DnaJ_C"/>
    <property type="match status" value="1"/>
</dbReference>
<dbReference type="SUPFAM" id="SSF49493">
    <property type="entry name" value="HSP40/DnaJ peptide-binding domain"/>
    <property type="match status" value="2"/>
</dbReference>
<dbReference type="InterPro" id="IPR036869">
    <property type="entry name" value="J_dom_sf"/>
</dbReference>
<dbReference type="CDD" id="cd10719">
    <property type="entry name" value="DnaJ_zf"/>
    <property type="match status" value="1"/>
</dbReference>
<keyword evidence="8 9" id="KW-0143">Chaperone</keyword>
<reference evidence="18 19" key="1">
    <citation type="submission" date="2018-08" db="EMBL/GenBank/DDBJ databases">
        <title>A genome reference for cultivated species of the human gut microbiota.</title>
        <authorList>
            <person name="Zou Y."/>
            <person name="Xue W."/>
            <person name="Luo G."/>
        </authorList>
    </citation>
    <scope>NUCLEOTIDE SEQUENCE [LARGE SCALE GENOMIC DNA]</scope>
    <source>
        <strain evidence="17 18">AF37-4</strain>
        <strain evidence="16 22">AM23-22</strain>
        <strain evidence="15 21">AM42-30</strain>
        <strain evidence="14 19">AM43-2</strain>
        <strain evidence="13 20">AM44-11BH</strain>
    </source>
</reference>
<feature type="repeat" description="CXXCXGXG motif" evidence="9">
    <location>
        <begin position="196"/>
        <end position="203"/>
    </location>
</feature>
<feature type="binding site" evidence="9">
    <location>
        <position position="199"/>
    </location>
    <ligand>
        <name>Zn(2+)</name>
        <dbReference type="ChEBI" id="CHEBI:29105"/>
        <label>2</label>
    </ligand>
</feature>
<comment type="subcellular location">
    <subcellularLocation>
        <location evidence="9">Cytoplasm</location>
    </subcellularLocation>
</comment>
<gene>
    <name evidence="9 13" type="primary">dnaJ</name>
    <name evidence="17" type="ORF">DW018_02570</name>
    <name evidence="16" type="ORF">DW652_11100</name>
    <name evidence="15" type="ORF">DW918_05770</name>
    <name evidence="14" type="ORF">DW929_10570</name>
    <name evidence="13" type="ORF">DW944_06310</name>
</gene>
<dbReference type="GO" id="GO:0005737">
    <property type="term" value="C:cytoplasm"/>
    <property type="evidence" value="ECO:0007669"/>
    <property type="project" value="UniProtKB-SubCell"/>
</dbReference>
<dbReference type="PANTHER" id="PTHR43096:SF48">
    <property type="entry name" value="CHAPERONE PROTEIN DNAJ"/>
    <property type="match status" value="1"/>
</dbReference>
<dbReference type="EMBL" id="QSFD01000005">
    <property type="protein sequence ID" value="RHA18681.1"/>
    <property type="molecule type" value="Genomic_DNA"/>
</dbReference>
<dbReference type="SUPFAM" id="SSF46565">
    <property type="entry name" value="Chaperone J-domain"/>
    <property type="match status" value="1"/>
</dbReference>
<feature type="domain" description="CR-type" evidence="12">
    <location>
        <begin position="140"/>
        <end position="222"/>
    </location>
</feature>
<dbReference type="Gene3D" id="1.10.287.110">
    <property type="entry name" value="DnaJ domain"/>
    <property type="match status" value="1"/>
</dbReference>
<evidence type="ECO:0000256" key="2">
    <source>
        <dbReference type="ARBA" id="ARBA00022705"/>
    </source>
</evidence>
<dbReference type="PRINTS" id="PR00625">
    <property type="entry name" value="JDOMAIN"/>
</dbReference>
<evidence type="ECO:0000256" key="6">
    <source>
        <dbReference type="ARBA" id="ARBA00022833"/>
    </source>
</evidence>
<dbReference type="GO" id="GO:0005524">
    <property type="term" value="F:ATP binding"/>
    <property type="evidence" value="ECO:0007669"/>
    <property type="project" value="InterPro"/>
</dbReference>
<evidence type="ECO:0000256" key="10">
    <source>
        <dbReference type="PROSITE-ProRule" id="PRU00546"/>
    </source>
</evidence>
<dbReference type="EMBL" id="QSFV01000014">
    <property type="protein sequence ID" value="RHA80786.1"/>
    <property type="molecule type" value="Genomic_DNA"/>
</dbReference>
<dbReference type="FunFam" id="2.60.260.20:FF:000005">
    <property type="entry name" value="Chaperone protein dnaJ 1, mitochondrial"/>
    <property type="match status" value="1"/>
</dbReference>
<evidence type="ECO:0000313" key="21">
    <source>
        <dbReference type="Proteomes" id="UP000285740"/>
    </source>
</evidence>
<feature type="binding site" evidence="9">
    <location>
        <position position="153"/>
    </location>
    <ligand>
        <name>Zn(2+)</name>
        <dbReference type="ChEBI" id="CHEBI:29105"/>
        <label>1</label>
    </ligand>
</feature>
<dbReference type="HAMAP" id="MF_01152">
    <property type="entry name" value="DnaJ"/>
    <property type="match status" value="1"/>
</dbReference>
<dbReference type="InterPro" id="IPR036410">
    <property type="entry name" value="HSP_DnaJ_Cys-rich_dom_sf"/>
</dbReference>
<feature type="zinc finger region" description="CR-type" evidence="10">
    <location>
        <begin position="140"/>
        <end position="222"/>
    </location>
</feature>
<keyword evidence="6 9" id="KW-0862">Zinc</keyword>
<dbReference type="PROSITE" id="PS50076">
    <property type="entry name" value="DNAJ_2"/>
    <property type="match status" value="1"/>
</dbReference>
<keyword evidence="4 9" id="KW-0677">Repeat</keyword>
<keyword evidence="7 9" id="KW-0346">Stress response</keyword>
<dbReference type="SMART" id="SM00271">
    <property type="entry name" value="DnaJ"/>
    <property type="match status" value="1"/>
</dbReference>
<sequence>MADKRDYYEVLGVDKNADSATIKKAYRKLAKKYHPDANPGDEEAASKFKEASEAYAVLSDDSKRKQYDQFGHAAFDGSGGAGGFDFNGADFSDIFGGFGDIFGDIFGGGSRRSSRANNGPMRGADVRVGITINFNEAVFGCKKEVTINFKETCSKCNGTGAKPGTSPEKCSKCGGRGQYVSQQQTLFGTMQSVTTCPDCNGTGKVIKEKCPDCYGAGYISKKKKVSVDIPAGIDDRQSIRITGQGEPGRNGGPRGDLLVDIRVRPSNEFERHGMDIYTTTSISFAQAALGGDIRVKTIDGDVKFNIKPGTQTGTRIRLKGKGVCHVRNNSMRGDQYSTLVVKVPTKLTSEQKELIKKFDAVSGNTLNEFGEDKHETAEDKIKKFFKK</sequence>
<dbReference type="PROSITE" id="PS51188">
    <property type="entry name" value="ZF_CR"/>
    <property type="match status" value="1"/>
</dbReference>
<evidence type="ECO:0000256" key="9">
    <source>
        <dbReference type="HAMAP-Rule" id="MF_01152"/>
    </source>
</evidence>
<evidence type="ECO:0000313" key="17">
    <source>
        <dbReference type="EMBL" id="RHL47024.1"/>
    </source>
</evidence>
<dbReference type="InterPro" id="IPR002939">
    <property type="entry name" value="DnaJ_C"/>
</dbReference>
<dbReference type="GeneID" id="66466116"/>
<dbReference type="InterPro" id="IPR001305">
    <property type="entry name" value="HSP_DnaJ_Cys-rich_dom"/>
</dbReference>
<dbReference type="Proteomes" id="UP000286186">
    <property type="component" value="Unassembled WGS sequence"/>
</dbReference>
<dbReference type="EMBL" id="QRHR01000015">
    <property type="protein sequence ID" value="RHF86957.1"/>
    <property type="molecule type" value="Genomic_DNA"/>
</dbReference>
<evidence type="ECO:0000313" key="20">
    <source>
        <dbReference type="Proteomes" id="UP000284779"/>
    </source>
</evidence>
<dbReference type="PROSITE" id="PS00636">
    <property type="entry name" value="DNAJ_1"/>
    <property type="match status" value="1"/>
</dbReference>
<dbReference type="GO" id="GO:0031072">
    <property type="term" value="F:heat shock protein binding"/>
    <property type="evidence" value="ECO:0007669"/>
    <property type="project" value="InterPro"/>
</dbReference>
<feature type="binding site" evidence="9">
    <location>
        <position position="173"/>
    </location>
    <ligand>
        <name>Zn(2+)</name>
        <dbReference type="ChEBI" id="CHEBI:29105"/>
        <label>2</label>
    </ligand>
</feature>
<dbReference type="GO" id="GO:0008270">
    <property type="term" value="F:zinc ion binding"/>
    <property type="evidence" value="ECO:0007669"/>
    <property type="project" value="UniProtKB-UniRule"/>
</dbReference>
<keyword evidence="2 9" id="KW-0235">DNA replication</keyword>
<dbReference type="GO" id="GO:0051082">
    <property type="term" value="F:unfolded protein binding"/>
    <property type="evidence" value="ECO:0007669"/>
    <property type="project" value="UniProtKB-UniRule"/>
</dbReference>
<dbReference type="FunFam" id="1.10.287.110:FF:000034">
    <property type="entry name" value="Chaperone protein DnaJ"/>
    <property type="match status" value="1"/>
</dbReference>
<dbReference type="EMBL" id="QROT01000002">
    <property type="protein sequence ID" value="RHL47024.1"/>
    <property type="molecule type" value="Genomic_DNA"/>
</dbReference>
<evidence type="ECO:0000259" key="12">
    <source>
        <dbReference type="PROSITE" id="PS51188"/>
    </source>
</evidence>
<dbReference type="AlphaFoldDB" id="A0A413R8R3"/>
<evidence type="ECO:0000256" key="7">
    <source>
        <dbReference type="ARBA" id="ARBA00023016"/>
    </source>
</evidence>
<evidence type="ECO:0000256" key="3">
    <source>
        <dbReference type="ARBA" id="ARBA00022723"/>
    </source>
</evidence>
<feature type="binding site" evidence="9">
    <location>
        <position position="156"/>
    </location>
    <ligand>
        <name>Zn(2+)</name>
        <dbReference type="ChEBI" id="CHEBI:29105"/>
        <label>1</label>
    </ligand>
</feature>
<dbReference type="SUPFAM" id="SSF57938">
    <property type="entry name" value="DnaJ/Hsp40 cysteine-rich domain"/>
    <property type="match status" value="1"/>
</dbReference>
<dbReference type="Proteomes" id="UP000284598">
    <property type="component" value="Unassembled WGS sequence"/>
</dbReference>
<dbReference type="Pfam" id="PF00226">
    <property type="entry name" value="DnaJ"/>
    <property type="match status" value="1"/>
</dbReference>
<keyword evidence="3 9" id="KW-0479">Metal-binding</keyword>
<organism evidence="13 20">
    <name type="scientific">Eubacterium ventriosum</name>
    <dbReference type="NCBI Taxonomy" id="39496"/>
    <lineage>
        <taxon>Bacteria</taxon>
        <taxon>Bacillati</taxon>
        <taxon>Bacillota</taxon>
        <taxon>Clostridia</taxon>
        <taxon>Eubacteriales</taxon>
        <taxon>Eubacteriaceae</taxon>
        <taxon>Eubacterium</taxon>
    </lineage>
</organism>
<dbReference type="GO" id="GO:0042026">
    <property type="term" value="P:protein refolding"/>
    <property type="evidence" value="ECO:0007669"/>
    <property type="project" value="TreeGrafter"/>
</dbReference>
<proteinExistence type="inferred from homology"/>
<name>A0A413R8R3_9FIRM</name>
<dbReference type="Pfam" id="PF00684">
    <property type="entry name" value="DnaJ_CXXCXGXG"/>
    <property type="match status" value="1"/>
</dbReference>
<dbReference type="EMBL" id="QSFO01000013">
    <property type="protein sequence ID" value="RHA52687.1"/>
    <property type="molecule type" value="Genomic_DNA"/>
</dbReference>
<evidence type="ECO:0000256" key="1">
    <source>
        <dbReference type="ARBA" id="ARBA00022490"/>
    </source>
</evidence>
<evidence type="ECO:0000313" key="15">
    <source>
        <dbReference type="EMBL" id="RHA80786.1"/>
    </source>
</evidence>
<dbReference type="GO" id="GO:0006260">
    <property type="term" value="P:DNA replication"/>
    <property type="evidence" value="ECO:0007669"/>
    <property type="project" value="UniProtKB-KW"/>
</dbReference>
<dbReference type="NCBIfam" id="NF008035">
    <property type="entry name" value="PRK10767.1"/>
    <property type="match status" value="1"/>
</dbReference>
<keyword evidence="20" id="KW-1185">Reference proteome</keyword>
<feature type="binding site" evidence="9">
    <location>
        <position position="213"/>
    </location>
    <ligand>
        <name>Zn(2+)</name>
        <dbReference type="ChEBI" id="CHEBI:29105"/>
        <label>1</label>
    </ligand>
</feature>
<dbReference type="RefSeq" id="WP_117970422.1">
    <property type="nucleotide sequence ID" value="NZ_CABJDQ010000002.1"/>
</dbReference>
<feature type="binding site" evidence="9">
    <location>
        <position position="170"/>
    </location>
    <ligand>
        <name>Zn(2+)</name>
        <dbReference type="ChEBI" id="CHEBI:29105"/>
        <label>2</label>
    </ligand>
</feature>
<feature type="domain" description="J" evidence="11">
    <location>
        <begin position="6"/>
        <end position="71"/>
    </location>
</feature>
<dbReference type="InterPro" id="IPR001623">
    <property type="entry name" value="DnaJ_domain"/>
</dbReference>